<dbReference type="PANTHER" id="PTHR43877">
    <property type="entry name" value="AMINOALKYLPHOSPHONATE N-ACETYLTRANSFERASE-RELATED-RELATED"/>
    <property type="match status" value="1"/>
</dbReference>
<dbReference type="GO" id="GO:0016747">
    <property type="term" value="F:acyltransferase activity, transferring groups other than amino-acyl groups"/>
    <property type="evidence" value="ECO:0007669"/>
    <property type="project" value="InterPro"/>
</dbReference>
<dbReference type="Proteomes" id="UP000317410">
    <property type="component" value="Unassembled WGS sequence"/>
</dbReference>
<gene>
    <name evidence="4" type="ORF">MLI01_20480</name>
</gene>
<sequence length="339" mass="36851">MTLEITRIDPFDTAEVDAWWDAYAAAERADRGSDIPVWSREETRNAMQQQSQTLERRPLLLRDDGTVVGAAGLALPLKDNTHVAHLAVHVPPAHRRRGVGSTALAFLEAEAAEAGRTTAQGDTSWPYELGPDGKGAPGREFARRHGYALALGDVQNRLALPLDLEVLDRIDADIAAATRGYSVRSWIGPVPDDVVEGWAVLDASIDTEAPSGDLDIAPAKPDVESIREQEELLVRQNRLPIGTVALTPEGQVAAYTQLVVSGDDGNAYQWGTLVRRADRGHRLGTAVKIANLRLLQHRAPHAPAVYTYNAESNAHMLAVNTLLGFIPTERMGELQKHLA</sequence>
<evidence type="ECO:0000313" key="4">
    <source>
        <dbReference type="EMBL" id="GEC75903.1"/>
    </source>
</evidence>
<keyword evidence="1 4" id="KW-0808">Transferase</keyword>
<evidence type="ECO:0000256" key="1">
    <source>
        <dbReference type="ARBA" id="ARBA00022679"/>
    </source>
</evidence>
<reference evidence="4 5" key="1">
    <citation type="submission" date="2019-06" db="EMBL/GenBank/DDBJ databases">
        <title>Whole genome shotgun sequence of Microbacterium liquefaciens NBRC 15037.</title>
        <authorList>
            <person name="Hosoyama A."/>
            <person name="Uohara A."/>
            <person name="Ohji S."/>
            <person name="Ichikawa N."/>
        </authorList>
    </citation>
    <scope>NUCLEOTIDE SEQUENCE [LARGE SCALE GENOMIC DNA]</scope>
    <source>
        <strain evidence="4 5">NBRC 15037</strain>
    </source>
</reference>
<dbReference type="Pfam" id="PF00583">
    <property type="entry name" value="Acetyltransf_1"/>
    <property type="match status" value="1"/>
</dbReference>
<dbReference type="Gene3D" id="3.40.630.30">
    <property type="match status" value="1"/>
</dbReference>
<dbReference type="InterPro" id="IPR016181">
    <property type="entry name" value="Acyl_CoA_acyltransferase"/>
</dbReference>
<dbReference type="RefSeq" id="WP_141386846.1">
    <property type="nucleotide sequence ID" value="NZ_BJNQ01000013.1"/>
</dbReference>
<protein>
    <submittedName>
        <fullName evidence="4">GNAT family N-acetyltransferase</fullName>
    </submittedName>
</protein>
<dbReference type="InterPro" id="IPR050832">
    <property type="entry name" value="Bact_Acetyltransf"/>
</dbReference>
<evidence type="ECO:0000256" key="2">
    <source>
        <dbReference type="ARBA" id="ARBA00023315"/>
    </source>
</evidence>
<dbReference type="InterPro" id="IPR000182">
    <property type="entry name" value="GNAT_dom"/>
</dbReference>
<dbReference type="PROSITE" id="PS51186">
    <property type="entry name" value="GNAT"/>
    <property type="match status" value="1"/>
</dbReference>
<feature type="domain" description="N-acetyltransferase" evidence="3">
    <location>
        <begin position="6"/>
        <end position="163"/>
    </location>
</feature>
<evidence type="ECO:0000313" key="5">
    <source>
        <dbReference type="Proteomes" id="UP000317410"/>
    </source>
</evidence>
<dbReference type="AlphaFoldDB" id="A0A4Y4BBA4"/>
<accession>A0A4Y4BBA4</accession>
<organism evidence="4 5">
    <name type="scientific">Microbacterium maritypicum</name>
    <name type="common">Microbacterium liquefaciens</name>
    <dbReference type="NCBI Taxonomy" id="33918"/>
    <lineage>
        <taxon>Bacteria</taxon>
        <taxon>Bacillati</taxon>
        <taxon>Actinomycetota</taxon>
        <taxon>Actinomycetes</taxon>
        <taxon>Micrococcales</taxon>
        <taxon>Microbacteriaceae</taxon>
        <taxon>Microbacterium</taxon>
    </lineage>
</organism>
<keyword evidence="2" id="KW-0012">Acyltransferase</keyword>
<comment type="caution">
    <text evidence="4">The sequence shown here is derived from an EMBL/GenBank/DDBJ whole genome shotgun (WGS) entry which is preliminary data.</text>
</comment>
<proteinExistence type="predicted"/>
<dbReference type="CDD" id="cd04301">
    <property type="entry name" value="NAT_SF"/>
    <property type="match status" value="1"/>
</dbReference>
<evidence type="ECO:0000259" key="3">
    <source>
        <dbReference type="PROSITE" id="PS51186"/>
    </source>
</evidence>
<dbReference type="EMBL" id="BJNQ01000013">
    <property type="protein sequence ID" value="GEC75903.1"/>
    <property type="molecule type" value="Genomic_DNA"/>
</dbReference>
<dbReference type="SUPFAM" id="SSF55729">
    <property type="entry name" value="Acyl-CoA N-acyltransferases (Nat)"/>
    <property type="match status" value="2"/>
</dbReference>
<name>A0A4Y4BBA4_MICMQ</name>